<protein>
    <submittedName>
        <fullName evidence="2">Uncharacterized protein</fullName>
    </submittedName>
</protein>
<dbReference type="OrthoDB" id="2382288at2"/>
<feature type="compositionally biased region" description="Basic and acidic residues" evidence="1">
    <location>
        <begin position="31"/>
        <end position="51"/>
    </location>
</feature>
<dbReference type="EMBL" id="SMAB01000007">
    <property type="protein sequence ID" value="TCS83032.1"/>
    <property type="molecule type" value="Genomic_DNA"/>
</dbReference>
<evidence type="ECO:0000313" key="3">
    <source>
        <dbReference type="Proteomes" id="UP000295788"/>
    </source>
</evidence>
<accession>A0A4R3KJZ6</accession>
<keyword evidence="3" id="KW-1185">Reference proteome</keyword>
<proteinExistence type="predicted"/>
<organism evidence="2 3">
    <name type="scientific">Tepidibacillus fermentans</name>
    <dbReference type="NCBI Taxonomy" id="1281767"/>
    <lineage>
        <taxon>Bacteria</taxon>
        <taxon>Bacillati</taxon>
        <taxon>Bacillota</taxon>
        <taxon>Bacilli</taxon>
        <taxon>Bacillales</taxon>
        <taxon>Bacillaceae</taxon>
        <taxon>Tepidibacillus</taxon>
    </lineage>
</organism>
<dbReference type="Proteomes" id="UP000295788">
    <property type="component" value="Unassembled WGS sequence"/>
</dbReference>
<feature type="region of interest" description="Disordered" evidence="1">
    <location>
        <begin position="23"/>
        <end position="67"/>
    </location>
</feature>
<evidence type="ECO:0000313" key="2">
    <source>
        <dbReference type="EMBL" id="TCS83032.1"/>
    </source>
</evidence>
<name>A0A4R3KJZ6_9BACI</name>
<dbReference type="RefSeq" id="WP_132768467.1">
    <property type="nucleotide sequence ID" value="NZ_SMAB01000007.1"/>
</dbReference>
<reference evidence="2 3" key="1">
    <citation type="submission" date="2019-03" db="EMBL/GenBank/DDBJ databases">
        <title>Genomic Encyclopedia of Type Strains, Phase IV (KMG-IV): sequencing the most valuable type-strain genomes for metagenomic binning, comparative biology and taxonomic classification.</title>
        <authorList>
            <person name="Goeker M."/>
        </authorList>
    </citation>
    <scope>NUCLEOTIDE SEQUENCE [LARGE SCALE GENOMIC DNA]</scope>
    <source>
        <strain evidence="2 3">DSM 23802</strain>
    </source>
</reference>
<evidence type="ECO:0000256" key="1">
    <source>
        <dbReference type="SAM" id="MobiDB-lite"/>
    </source>
</evidence>
<gene>
    <name evidence="2" type="ORF">EDD72_107116</name>
</gene>
<comment type="caution">
    <text evidence="2">The sequence shown here is derived from an EMBL/GenBank/DDBJ whole genome shotgun (WGS) entry which is preliminary data.</text>
</comment>
<dbReference type="AlphaFoldDB" id="A0A4R3KJZ6"/>
<sequence>MPNHNNIFRNKRDFARAEFATELYKPAGRPRPREAKSQQHQYAPEHFEGLKGKKTSFHMKIGAPNES</sequence>